<evidence type="ECO:0000313" key="2">
    <source>
        <dbReference type="EMBL" id="QDL55959.1"/>
    </source>
</evidence>
<organism evidence="2 3">
    <name type="scientific">Rhodoferax aquaticus</name>
    <dbReference type="NCBI Taxonomy" id="2527691"/>
    <lineage>
        <taxon>Bacteria</taxon>
        <taxon>Pseudomonadati</taxon>
        <taxon>Pseudomonadota</taxon>
        <taxon>Betaproteobacteria</taxon>
        <taxon>Burkholderiales</taxon>
        <taxon>Comamonadaceae</taxon>
        <taxon>Rhodoferax</taxon>
    </lineage>
</organism>
<reference evidence="3" key="1">
    <citation type="submission" date="2019-02" db="EMBL/GenBank/DDBJ databases">
        <title>Complete genome sequence of Rhodoferax sp. Gr-4.</title>
        <authorList>
            <person name="Jin L."/>
        </authorList>
    </citation>
    <scope>NUCLEOTIDE SEQUENCE [LARGE SCALE GENOMIC DNA]</scope>
    <source>
        <strain evidence="3">Gr-4</strain>
    </source>
</reference>
<feature type="transmembrane region" description="Helical" evidence="1">
    <location>
        <begin position="87"/>
        <end position="111"/>
    </location>
</feature>
<keyword evidence="1" id="KW-0472">Membrane</keyword>
<evidence type="ECO:0000313" key="3">
    <source>
        <dbReference type="Proteomes" id="UP000317365"/>
    </source>
</evidence>
<gene>
    <name evidence="2" type="ORF">EXZ61_18245</name>
</gene>
<proteinExistence type="predicted"/>
<feature type="transmembrane region" description="Helical" evidence="1">
    <location>
        <begin position="117"/>
        <end position="136"/>
    </location>
</feature>
<dbReference type="RefSeq" id="WP_142813112.1">
    <property type="nucleotide sequence ID" value="NZ_CP036282.1"/>
</dbReference>
<dbReference type="Proteomes" id="UP000317365">
    <property type="component" value="Chromosome"/>
</dbReference>
<name>A0A515ETH5_9BURK</name>
<keyword evidence="3" id="KW-1185">Reference proteome</keyword>
<reference evidence="3" key="2">
    <citation type="journal article" date="2020" name="Int. J. Syst. Evol. Microbiol.">
        <title>Genomic insights into a novel species Rhodoferax aquaticus sp. nov., isolated from freshwater.</title>
        <authorList>
            <person name="Li T."/>
            <person name="Zhuo Y."/>
            <person name="Jin C.Z."/>
            <person name="Wu X."/>
            <person name="Ko S.R."/>
            <person name="Jin F.J."/>
            <person name="Ahn C.Y."/>
            <person name="Oh H.M."/>
            <person name="Lee H.G."/>
            <person name="Jin L."/>
        </authorList>
    </citation>
    <scope>NUCLEOTIDE SEQUENCE [LARGE SCALE GENOMIC DNA]</scope>
    <source>
        <strain evidence="3">Gr-4</strain>
    </source>
</reference>
<keyword evidence="1" id="KW-0812">Transmembrane</keyword>
<protein>
    <submittedName>
        <fullName evidence="2">Uncharacterized protein</fullName>
    </submittedName>
</protein>
<dbReference type="AlphaFoldDB" id="A0A515ETH5"/>
<dbReference type="EMBL" id="CP036282">
    <property type="protein sequence ID" value="QDL55959.1"/>
    <property type="molecule type" value="Genomic_DNA"/>
</dbReference>
<sequence length="169" mass="18491">MVATRDEHNLLIAAAVVVVVVVMFFLAAWIKRRNSRPAPGDFAEILTKGNVADALQAQNTSGAQDARDALHDTKAAIRAARAYGRRLVNLVWALFAGLFCAFCLVFVLASLTTSEGVSWTSTLVFAALSALAGWFARVQWRSFRAPVSAHLAAMDDEGWLVAWRKRSEK</sequence>
<evidence type="ECO:0000256" key="1">
    <source>
        <dbReference type="SAM" id="Phobius"/>
    </source>
</evidence>
<feature type="transmembrane region" description="Helical" evidence="1">
    <location>
        <begin position="12"/>
        <end position="30"/>
    </location>
</feature>
<accession>A0A515ETH5</accession>
<keyword evidence="1" id="KW-1133">Transmembrane helix</keyword>
<dbReference type="KEGG" id="rhg:EXZ61_18245"/>